<keyword evidence="7 11" id="KW-0472">Membrane</keyword>
<evidence type="ECO:0000256" key="8">
    <source>
        <dbReference type="ARBA" id="ARBA00023157"/>
    </source>
</evidence>
<feature type="domain" description="SPW repeat-containing integral membrane" evidence="12">
    <location>
        <begin position="412"/>
        <end position="504"/>
    </location>
</feature>
<feature type="transmembrane region" description="Helical" evidence="11">
    <location>
        <begin position="170"/>
        <end position="189"/>
    </location>
</feature>
<evidence type="ECO:0000259" key="13">
    <source>
        <dbReference type="Pfam" id="PF07884"/>
    </source>
</evidence>
<evidence type="ECO:0000256" key="9">
    <source>
        <dbReference type="ARBA" id="ARBA00023284"/>
    </source>
</evidence>
<keyword evidence="3 11" id="KW-0812">Transmembrane</keyword>
<evidence type="ECO:0000313" key="15">
    <source>
        <dbReference type="Proteomes" id="UP001597438"/>
    </source>
</evidence>
<evidence type="ECO:0000256" key="1">
    <source>
        <dbReference type="ARBA" id="ARBA00004141"/>
    </source>
</evidence>
<evidence type="ECO:0000313" key="14">
    <source>
        <dbReference type="EMBL" id="MFD2833055.1"/>
    </source>
</evidence>
<feature type="domain" description="Vitamin K epoxide reductase" evidence="13">
    <location>
        <begin position="218"/>
        <end position="346"/>
    </location>
</feature>
<dbReference type="Pfam" id="PF03779">
    <property type="entry name" value="SPW"/>
    <property type="match status" value="2"/>
</dbReference>
<comment type="caution">
    <text evidence="14">The sequence shown here is derived from an EMBL/GenBank/DDBJ whole genome shotgun (WGS) entry which is preliminary data.</text>
</comment>
<dbReference type="CDD" id="cd12919">
    <property type="entry name" value="VKOR_2"/>
    <property type="match status" value="1"/>
</dbReference>
<feature type="transmembrane region" description="Helical" evidence="11">
    <location>
        <begin position="72"/>
        <end position="97"/>
    </location>
</feature>
<evidence type="ECO:0000256" key="3">
    <source>
        <dbReference type="ARBA" id="ARBA00022692"/>
    </source>
</evidence>
<name>A0ABW5X3A2_9FLAO</name>
<dbReference type="RefSeq" id="WP_251741305.1">
    <property type="nucleotide sequence ID" value="NZ_JBHUOJ010000012.1"/>
</dbReference>
<dbReference type="Proteomes" id="UP001597438">
    <property type="component" value="Unassembled WGS sequence"/>
</dbReference>
<keyword evidence="8" id="KW-1015">Disulfide bond</keyword>
<feature type="transmembrane region" description="Helical" evidence="11">
    <location>
        <begin position="325"/>
        <end position="347"/>
    </location>
</feature>
<dbReference type="EMBL" id="JBHUOJ010000012">
    <property type="protein sequence ID" value="MFD2833055.1"/>
    <property type="molecule type" value="Genomic_DNA"/>
</dbReference>
<keyword evidence="5 11" id="KW-1133">Transmembrane helix</keyword>
<sequence length="522" mass="58264">MATNKNSGDHSEKEKNQHGEMGKRGVTRPMAEMDMKKSSNNQSNQDEKEEKEKEGSGMDRMKMLRMHHKQTLWVYWAIILLGIWMVSSPFTFSYSVGTVEPSGGRELWLSLSERINYMKWSDILSGLLLMILGLRSLTPNRPISIWICCFVGIWISMAPLIFWAPTAVAYYNSTVVGALIIALTILIPGMPNMIMFMKMGGDVPPGWSYNPSSWPQRWIMIALAFVGWIASRYLGAFQLGYVDYAWDPFFGDGTLKVLNSKMSHSIPISDAALGTLAYSLEFLMGFMGGTSRWRTMPWMVTFFGILVIPLGFVSIFLVISQPLSVGAWCALCLFTAIVMLPMIPLQIDEVIAMGQHMVQRKRKGDSLWKVFWKGGEAISTQNDERSPALLELPQKPWNVFKSSIWGMSSSWTLSLSVVLGLWLMFSPTVFGVGIEASAADLNHLGGALVVVIAVVVMAEPLRFGRYLNILLGLAIAILPWFIEDGNFMLSISSTITGVVVAGLSFPRGPILEQYGLWDKYVK</sequence>
<dbReference type="InterPro" id="IPR005530">
    <property type="entry name" value="SPW"/>
</dbReference>
<feature type="transmembrane region" description="Helical" evidence="11">
    <location>
        <begin position="488"/>
        <end position="505"/>
    </location>
</feature>
<evidence type="ECO:0000256" key="11">
    <source>
        <dbReference type="SAM" id="Phobius"/>
    </source>
</evidence>
<dbReference type="Gene3D" id="1.20.1440.130">
    <property type="entry name" value="VKOR domain"/>
    <property type="match status" value="1"/>
</dbReference>
<dbReference type="InterPro" id="IPR012932">
    <property type="entry name" value="VKOR"/>
</dbReference>
<feature type="transmembrane region" description="Helical" evidence="11">
    <location>
        <begin position="262"/>
        <end position="286"/>
    </location>
</feature>
<comment type="subcellular location">
    <subcellularLocation>
        <location evidence="1">Membrane</location>
        <topology evidence="1">Multi-pass membrane protein</topology>
    </subcellularLocation>
</comment>
<reference evidence="15" key="1">
    <citation type="journal article" date="2019" name="Int. J. Syst. Evol. Microbiol.">
        <title>The Global Catalogue of Microorganisms (GCM) 10K type strain sequencing project: providing services to taxonomists for standard genome sequencing and annotation.</title>
        <authorList>
            <consortium name="The Broad Institute Genomics Platform"/>
            <consortium name="The Broad Institute Genome Sequencing Center for Infectious Disease"/>
            <person name="Wu L."/>
            <person name="Ma J."/>
        </authorList>
    </citation>
    <scope>NUCLEOTIDE SEQUENCE [LARGE SCALE GENOMIC DNA]</scope>
    <source>
        <strain evidence="15">KCTC 52925</strain>
    </source>
</reference>
<evidence type="ECO:0000256" key="2">
    <source>
        <dbReference type="ARBA" id="ARBA00006214"/>
    </source>
</evidence>
<feature type="compositionally biased region" description="Basic and acidic residues" evidence="10">
    <location>
        <begin position="7"/>
        <end position="23"/>
    </location>
</feature>
<feature type="transmembrane region" description="Helical" evidence="11">
    <location>
        <begin position="404"/>
        <end position="425"/>
    </location>
</feature>
<feature type="transmembrane region" description="Helical" evidence="11">
    <location>
        <begin position="218"/>
        <end position="242"/>
    </location>
</feature>
<keyword evidence="6" id="KW-0560">Oxidoreductase</keyword>
<keyword evidence="4" id="KW-0874">Quinone</keyword>
<feature type="domain" description="SPW repeat-containing integral membrane" evidence="12">
    <location>
        <begin position="116"/>
        <end position="184"/>
    </location>
</feature>
<gene>
    <name evidence="14" type="ORF">ACFSYS_07115</name>
</gene>
<proteinExistence type="inferred from homology"/>
<feature type="transmembrane region" description="Helical" evidence="11">
    <location>
        <begin position="298"/>
        <end position="319"/>
    </location>
</feature>
<feature type="region of interest" description="Disordered" evidence="10">
    <location>
        <begin position="1"/>
        <end position="58"/>
    </location>
</feature>
<evidence type="ECO:0000256" key="4">
    <source>
        <dbReference type="ARBA" id="ARBA00022719"/>
    </source>
</evidence>
<evidence type="ECO:0000259" key="12">
    <source>
        <dbReference type="Pfam" id="PF03779"/>
    </source>
</evidence>
<feature type="transmembrane region" description="Helical" evidence="11">
    <location>
        <begin position="465"/>
        <end position="482"/>
    </location>
</feature>
<feature type="transmembrane region" description="Helical" evidence="11">
    <location>
        <begin position="441"/>
        <end position="458"/>
    </location>
</feature>
<feature type="transmembrane region" description="Helical" evidence="11">
    <location>
        <begin position="143"/>
        <end position="164"/>
    </location>
</feature>
<evidence type="ECO:0000256" key="10">
    <source>
        <dbReference type="SAM" id="MobiDB-lite"/>
    </source>
</evidence>
<dbReference type="InterPro" id="IPR038354">
    <property type="entry name" value="VKOR_sf"/>
</dbReference>
<protein>
    <submittedName>
        <fullName evidence="14">Vitamin K epoxide reductase family protein</fullName>
    </submittedName>
</protein>
<accession>A0ABW5X3A2</accession>
<feature type="compositionally biased region" description="Basic and acidic residues" evidence="10">
    <location>
        <begin position="45"/>
        <end position="58"/>
    </location>
</feature>
<keyword evidence="15" id="KW-1185">Reference proteome</keyword>
<evidence type="ECO:0000256" key="5">
    <source>
        <dbReference type="ARBA" id="ARBA00022989"/>
    </source>
</evidence>
<comment type="similarity">
    <text evidence="2">Belongs to the VKOR family.</text>
</comment>
<evidence type="ECO:0000256" key="6">
    <source>
        <dbReference type="ARBA" id="ARBA00023002"/>
    </source>
</evidence>
<keyword evidence="9" id="KW-0676">Redox-active center</keyword>
<evidence type="ECO:0000256" key="7">
    <source>
        <dbReference type="ARBA" id="ARBA00023136"/>
    </source>
</evidence>
<organism evidence="14 15">
    <name type="scientific">Christiangramia antarctica</name>
    <dbReference type="NCBI Taxonomy" id="2058158"/>
    <lineage>
        <taxon>Bacteria</taxon>
        <taxon>Pseudomonadati</taxon>
        <taxon>Bacteroidota</taxon>
        <taxon>Flavobacteriia</taxon>
        <taxon>Flavobacteriales</taxon>
        <taxon>Flavobacteriaceae</taxon>
        <taxon>Christiangramia</taxon>
    </lineage>
</organism>
<dbReference type="Pfam" id="PF07884">
    <property type="entry name" value="VKOR"/>
    <property type="match status" value="1"/>
</dbReference>